<dbReference type="Proteomes" id="UP000221653">
    <property type="component" value="Unassembled WGS sequence"/>
</dbReference>
<protein>
    <submittedName>
        <fullName evidence="1">Uncharacterized protein</fullName>
    </submittedName>
</protein>
<evidence type="ECO:0000313" key="1">
    <source>
        <dbReference type="EMBL" id="PFG28892.1"/>
    </source>
</evidence>
<reference evidence="1 2" key="1">
    <citation type="submission" date="2017-10" db="EMBL/GenBank/DDBJ databases">
        <title>Sequencing the genomes of 1000 actinobacteria strains.</title>
        <authorList>
            <person name="Klenk H.-P."/>
        </authorList>
    </citation>
    <scope>NUCLEOTIDE SEQUENCE [LARGE SCALE GENOMIC DNA]</scope>
    <source>
        <strain evidence="1 2">DSM 20688</strain>
    </source>
</reference>
<sequence>MVDVFVCGALPGPHADAMEVMAGELATPTIPTGPDHVAETLALTGLNFDRGPRRYELSPHGRTVSRHWRDGWAYYWDLLEEQWSGRYEDVAILVCGPWTLAARVELSNGHRVVSDRSATRDLHDEWHGAVDELRATASTRLGAGLTVLIDEPDLEFLSAGGWADTHDFDHVAPIDEEWLHSDYTDMWVRTPAARFVGGPLVVPWGRLQDTVGRDLLAARLAQGAPTAVENPPGPKELVHLWEDVGFDPELLATVPLGVSSAWPDSLTAAADIAQMRKCAEVIRAGGLG</sequence>
<dbReference type="RefSeq" id="WP_098389277.1">
    <property type="nucleotide sequence ID" value="NZ_LS483464.1"/>
</dbReference>
<dbReference type="OrthoDB" id="5242426at2"/>
<dbReference type="AlphaFoldDB" id="A0A2A9DSD8"/>
<organism evidence="1 2">
    <name type="scientific">Corynebacterium renale</name>
    <dbReference type="NCBI Taxonomy" id="1724"/>
    <lineage>
        <taxon>Bacteria</taxon>
        <taxon>Bacillati</taxon>
        <taxon>Actinomycetota</taxon>
        <taxon>Actinomycetes</taxon>
        <taxon>Mycobacteriales</taxon>
        <taxon>Corynebacteriaceae</taxon>
        <taxon>Corynebacterium</taxon>
    </lineage>
</organism>
<proteinExistence type="predicted"/>
<name>A0A2A9DSD8_9CORY</name>
<dbReference type="STRING" id="1724.GCA_001044175_02136"/>
<gene>
    <name evidence="1" type="ORF">ATK06_2021</name>
</gene>
<keyword evidence="2" id="KW-1185">Reference proteome</keyword>
<comment type="caution">
    <text evidence="1">The sequence shown here is derived from an EMBL/GenBank/DDBJ whole genome shotgun (WGS) entry which is preliminary data.</text>
</comment>
<evidence type="ECO:0000313" key="2">
    <source>
        <dbReference type="Proteomes" id="UP000221653"/>
    </source>
</evidence>
<accession>A0A2A9DSD8</accession>
<dbReference type="EMBL" id="PDJF01000001">
    <property type="protein sequence ID" value="PFG28892.1"/>
    <property type="molecule type" value="Genomic_DNA"/>
</dbReference>